<evidence type="ECO:0000313" key="1">
    <source>
        <dbReference type="EMBL" id="KAH9585516.1"/>
    </source>
</evidence>
<dbReference type="KEGG" id="shx:MS3_00010809"/>
<dbReference type="EMBL" id="AMPZ03000004">
    <property type="protein sequence ID" value="KAH9585516.1"/>
    <property type="molecule type" value="Genomic_DNA"/>
</dbReference>
<reference evidence="1" key="4">
    <citation type="journal article" date="2022" name="PLoS Pathog.">
        <title>Chromosome-level genome of Schistosoma haematobium underpins genome-wide explorations of molecular variation.</title>
        <authorList>
            <person name="Stroehlein A.J."/>
            <person name="Korhonen P.K."/>
            <person name="Lee V.V."/>
            <person name="Ralph S.A."/>
            <person name="Mentink-Kane M."/>
            <person name="You H."/>
            <person name="McManus D.P."/>
            <person name="Tchuente L.T."/>
            <person name="Stothard J.R."/>
            <person name="Kaur P."/>
            <person name="Dudchenko O."/>
            <person name="Aiden E.L."/>
            <person name="Yang B."/>
            <person name="Yang H."/>
            <person name="Emery A.M."/>
            <person name="Webster B.L."/>
            <person name="Brindley P.J."/>
            <person name="Rollinson D."/>
            <person name="Chang B.C.H."/>
            <person name="Gasser R.B."/>
            <person name="Young N.D."/>
        </authorList>
    </citation>
    <scope>NUCLEOTIDE SEQUENCE</scope>
</reference>
<proteinExistence type="predicted"/>
<reference evidence="1" key="2">
    <citation type="journal article" date="2019" name="Gigascience">
        <title>High-quality Schistosoma haematobium genome achieved by single-molecule and long-range sequencing.</title>
        <authorList>
            <person name="Stroehlein A.J."/>
            <person name="Korhonen P.K."/>
            <person name="Chong T.M."/>
            <person name="Lim Y.L."/>
            <person name="Chan K.G."/>
            <person name="Webster B."/>
            <person name="Rollinson D."/>
            <person name="Brindley P.J."/>
            <person name="Gasser R.B."/>
            <person name="Young N.D."/>
        </authorList>
    </citation>
    <scope>NUCLEOTIDE SEQUENCE</scope>
</reference>
<organism evidence="1 2">
    <name type="scientific">Schistosoma haematobium</name>
    <name type="common">Blood fluke</name>
    <dbReference type="NCBI Taxonomy" id="6185"/>
    <lineage>
        <taxon>Eukaryota</taxon>
        <taxon>Metazoa</taxon>
        <taxon>Spiralia</taxon>
        <taxon>Lophotrochozoa</taxon>
        <taxon>Platyhelminthes</taxon>
        <taxon>Trematoda</taxon>
        <taxon>Digenea</taxon>
        <taxon>Strigeidida</taxon>
        <taxon>Schistosomatoidea</taxon>
        <taxon>Schistosomatidae</taxon>
        <taxon>Schistosoma</taxon>
    </lineage>
</organism>
<dbReference type="RefSeq" id="XP_051068156.1">
    <property type="nucleotide sequence ID" value="XM_051219211.1"/>
</dbReference>
<dbReference type="GeneID" id="75578265"/>
<feature type="non-terminal residue" evidence="1">
    <location>
        <position position="254"/>
    </location>
</feature>
<dbReference type="CTD" id="75578265"/>
<comment type="caution">
    <text evidence="1">The sequence shown here is derived from an EMBL/GenBank/DDBJ whole genome shotgun (WGS) entry which is preliminary data.</text>
</comment>
<dbReference type="Proteomes" id="UP000471633">
    <property type="component" value="Unassembled WGS sequence"/>
</dbReference>
<evidence type="ECO:0000313" key="2">
    <source>
        <dbReference type="Proteomes" id="UP000471633"/>
    </source>
</evidence>
<dbReference type="AlphaFoldDB" id="A0A922LIQ5"/>
<name>A0A922LIQ5_SCHHA</name>
<keyword evidence="2" id="KW-1185">Reference proteome</keyword>
<protein>
    <recommendedName>
        <fullName evidence="3">Egg protein CP391S-like protein</fullName>
    </recommendedName>
</protein>
<reference evidence="1" key="1">
    <citation type="journal article" date="2012" name="Nat. Genet.">
        <title>Whole-genome sequence of Schistosoma haematobium.</title>
        <authorList>
            <person name="Young N.D."/>
            <person name="Jex A.R."/>
            <person name="Li B."/>
            <person name="Liu S."/>
            <person name="Yang L."/>
            <person name="Xiong Z."/>
            <person name="Li Y."/>
            <person name="Cantacessi C."/>
            <person name="Hall R.S."/>
            <person name="Xu X."/>
            <person name="Chen F."/>
            <person name="Wu X."/>
            <person name="Zerlotini A."/>
            <person name="Oliveira G."/>
            <person name="Hofmann A."/>
            <person name="Zhang G."/>
            <person name="Fang X."/>
            <person name="Kang Y."/>
            <person name="Campbell B.E."/>
            <person name="Loukas A."/>
            <person name="Ranganathan S."/>
            <person name="Rollinson D."/>
            <person name="Rinaldi G."/>
            <person name="Brindley P.J."/>
            <person name="Yang H."/>
            <person name="Wang J."/>
            <person name="Wang J."/>
            <person name="Gasser R.B."/>
        </authorList>
    </citation>
    <scope>NUCLEOTIDE SEQUENCE</scope>
</reference>
<accession>A0A922LIQ5</accession>
<evidence type="ECO:0008006" key="3">
    <source>
        <dbReference type="Google" id="ProtNLM"/>
    </source>
</evidence>
<gene>
    <name evidence="1" type="ORF">MS3_00010809</name>
</gene>
<reference evidence="1" key="3">
    <citation type="submission" date="2021-06" db="EMBL/GenBank/DDBJ databases">
        <title>Chromosome-level genome assembly for S. haematobium.</title>
        <authorList>
            <person name="Stroehlein A.J."/>
        </authorList>
    </citation>
    <scope>NUCLEOTIDE SEQUENCE</scope>
</reference>
<sequence>LENVTFENSSYRCSQHYMYLQRISNDPFYPFTSVHFHKYTDPFTVKPQLSFKYYSSQVKYLTIAPDGIGMHGDDYLGYIEPFIPTKINPVVRISDTRELFVVRWFMNKEIDGRQFTPYVTCLIHPNGRIVLYYDRVTPEIKEIEWKPKIVGKFECGRNTVRSKIMTPETWIRSYTLVEYEFIGNYCPKYTSPESCQNPTTLNITCLWCDKLKLCIDSTDNDAHNTNVNECRVKVSNSISSAGEFPEMATSEKVK</sequence>